<evidence type="ECO:0000256" key="1">
    <source>
        <dbReference type="ARBA" id="ARBA00022614"/>
    </source>
</evidence>
<dbReference type="PANTHER" id="PTHR24369">
    <property type="entry name" value="ANTIGEN BSP, PUTATIVE-RELATED"/>
    <property type="match status" value="1"/>
</dbReference>
<dbReference type="AlphaFoldDB" id="A0A8S2IIH7"/>
<gene>
    <name evidence="4" type="ORF">OVA965_LOCUS13518</name>
    <name evidence="5" type="ORF">TMI583_LOCUS13521</name>
</gene>
<dbReference type="InterPro" id="IPR050541">
    <property type="entry name" value="LRR_TM_domain-containing"/>
</dbReference>
<accession>A0A8S2IIH7</accession>
<evidence type="ECO:0000313" key="5">
    <source>
        <dbReference type="EMBL" id="CAF3750321.1"/>
    </source>
</evidence>
<evidence type="ECO:0000256" key="3">
    <source>
        <dbReference type="ARBA" id="ARBA00022737"/>
    </source>
</evidence>
<dbReference type="SUPFAM" id="SSF52058">
    <property type="entry name" value="L domain-like"/>
    <property type="match status" value="1"/>
</dbReference>
<dbReference type="Pfam" id="PF13306">
    <property type="entry name" value="LRR_5"/>
    <property type="match status" value="1"/>
</dbReference>
<dbReference type="InterPro" id="IPR003591">
    <property type="entry name" value="Leu-rich_rpt_typical-subtyp"/>
</dbReference>
<proteinExistence type="predicted"/>
<keyword evidence="2" id="KW-0732">Signal</keyword>
<keyword evidence="3" id="KW-0677">Repeat</keyword>
<protein>
    <submittedName>
        <fullName evidence="5">Uncharacterized protein</fullName>
    </submittedName>
</protein>
<dbReference type="InterPro" id="IPR026906">
    <property type="entry name" value="LRR_5"/>
</dbReference>
<dbReference type="EMBL" id="CAJOBA010005648">
    <property type="protein sequence ID" value="CAF3750321.1"/>
    <property type="molecule type" value="Genomic_DNA"/>
</dbReference>
<name>A0A8S2IIH7_9BILA</name>
<dbReference type="Gene3D" id="3.80.10.10">
    <property type="entry name" value="Ribonuclease Inhibitor"/>
    <property type="match status" value="2"/>
</dbReference>
<evidence type="ECO:0000313" key="4">
    <source>
        <dbReference type="EMBL" id="CAF0979695.1"/>
    </source>
</evidence>
<organism evidence="5 6">
    <name type="scientific">Didymodactylos carnosus</name>
    <dbReference type="NCBI Taxonomy" id="1234261"/>
    <lineage>
        <taxon>Eukaryota</taxon>
        <taxon>Metazoa</taxon>
        <taxon>Spiralia</taxon>
        <taxon>Gnathifera</taxon>
        <taxon>Rotifera</taxon>
        <taxon>Eurotatoria</taxon>
        <taxon>Bdelloidea</taxon>
        <taxon>Philodinida</taxon>
        <taxon>Philodinidae</taxon>
        <taxon>Didymodactylos</taxon>
    </lineage>
</organism>
<dbReference type="InterPro" id="IPR001611">
    <property type="entry name" value="Leu-rich_rpt"/>
</dbReference>
<dbReference type="Pfam" id="PF13855">
    <property type="entry name" value="LRR_8"/>
    <property type="match status" value="1"/>
</dbReference>
<comment type="caution">
    <text evidence="5">The sequence shown here is derived from an EMBL/GenBank/DDBJ whole genome shotgun (WGS) entry which is preliminary data.</text>
</comment>
<dbReference type="SMART" id="SM00369">
    <property type="entry name" value="LRR_TYP"/>
    <property type="match status" value="6"/>
</dbReference>
<dbReference type="GO" id="GO:0005886">
    <property type="term" value="C:plasma membrane"/>
    <property type="evidence" value="ECO:0007669"/>
    <property type="project" value="TreeGrafter"/>
</dbReference>
<keyword evidence="1" id="KW-0433">Leucine-rich repeat</keyword>
<dbReference type="EMBL" id="CAJNOK010005642">
    <property type="protein sequence ID" value="CAF0979695.1"/>
    <property type="molecule type" value="Genomic_DNA"/>
</dbReference>
<dbReference type="InterPro" id="IPR032675">
    <property type="entry name" value="LRR_dom_sf"/>
</dbReference>
<dbReference type="Proteomes" id="UP000677228">
    <property type="component" value="Unassembled WGS sequence"/>
</dbReference>
<dbReference type="PANTHER" id="PTHR24369:SF210">
    <property type="entry name" value="CHAOPTIN-RELATED"/>
    <property type="match status" value="1"/>
</dbReference>
<reference evidence="5" key="1">
    <citation type="submission" date="2021-02" db="EMBL/GenBank/DDBJ databases">
        <authorList>
            <person name="Nowell W R."/>
        </authorList>
    </citation>
    <scope>NUCLEOTIDE SEQUENCE</scope>
</reference>
<evidence type="ECO:0000256" key="2">
    <source>
        <dbReference type="ARBA" id="ARBA00022729"/>
    </source>
</evidence>
<evidence type="ECO:0000313" key="6">
    <source>
        <dbReference type="Proteomes" id="UP000682733"/>
    </source>
</evidence>
<dbReference type="Proteomes" id="UP000682733">
    <property type="component" value="Unassembled WGS sequence"/>
</dbReference>
<sequence>MCKLFDLIFCVNSDCLFLQFNVLLLLSTFTIVHCTIIYHKKIFDRPVSCPRLFKSLITCECAHDNENRIGIDCGSRPIQQLPRSWRTITHVYRNKTSELQQQQQQTVDFYSHSNINTFTQSVVYLNLSNTNISSLKSDEFHGLYHLQVLSIENTPLNEIRAHSFRHLTQLDVLRIERNLNLIELNAYSLSDLHNTRLISLTANGIRIIHSEAFRNTHFINKLDLSDNPLEIIESYAFTGLMTIDTLILCSAASIKCKIKSIEPLAFFGFNQCSNLSIVGLTTPIEPQSFSYMIKIKTIDLSNGHVTKIRQYAFDHSEDIGEINLSNSFVKHIEPGAFNIVVNFTSLNLRANLIRHLSRDVFENITAQIIDLNDNPIQCDCSFKWFLKSTTLIQASYLLPDTCAGPDGPNIGLRDEFKY</sequence>